<evidence type="ECO:0000313" key="3">
    <source>
        <dbReference type="EMBL" id="HJA08439.1"/>
    </source>
</evidence>
<comment type="caution">
    <text evidence="3">The sequence shown here is derived from an EMBL/GenBank/DDBJ whole genome shotgun (WGS) entry which is preliminary data.</text>
</comment>
<protein>
    <submittedName>
        <fullName evidence="3">Periplasmic heavy metal sensor</fullName>
    </submittedName>
</protein>
<dbReference type="EMBL" id="DXAN01000014">
    <property type="protein sequence ID" value="HJA08439.1"/>
    <property type="molecule type" value="Genomic_DNA"/>
</dbReference>
<keyword evidence="1" id="KW-0175">Coiled coil</keyword>
<feature type="coiled-coil region" evidence="1">
    <location>
        <begin position="103"/>
        <end position="130"/>
    </location>
</feature>
<dbReference type="InterPro" id="IPR025961">
    <property type="entry name" value="Metal_resist"/>
</dbReference>
<organism evidence="3 4">
    <name type="scientific">Candidatus Mailhella merdigallinarum</name>
    <dbReference type="NCBI Taxonomy" id="2838658"/>
    <lineage>
        <taxon>Bacteria</taxon>
        <taxon>Pseudomonadati</taxon>
        <taxon>Thermodesulfobacteriota</taxon>
        <taxon>Desulfovibrionia</taxon>
        <taxon>Desulfovibrionales</taxon>
        <taxon>Desulfovibrionaceae</taxon>
        <taxon>Mailhella</taxon>
    </lineage>
</organism>
<reference evidence="3" key="2">
    <citation type="submission" date="2021-04" db="EMBL/GenBank/DDBJ databases">
        <authorList>
            <person name="Gilroy R."/>
        </authorList>
    </citation>
    <scope>NUCLEOTIDE SEQUENCE</scope>
    <source>
        <strain evidence="3">CHK186-16707</strain>
    </source>
</reference>
<gene>
    <name evidence="3" type="ORF">H9962_04515</name>
</gene>
<evidence type="ECO:0000256" key="2">
    <source>
        <dbReference type="SAM" id="SignalP"/>
    </source>
</evidence>
<keyword evidence="2" id="KW-0732">Signal</keyword>
<sequence>MNMRHLMAGLAVSTLLLGSASAAFARGHHNGYMMDGWQGGCNGAPCYNLNGNYQGLTQEKRDALDKLMQERRAAVEPLAQQLEAKRLELNALSRNPNAKSEDISKLAQDVAQLQTQVRAANRDFQDKVQKELGVQMGPRGGMMGGYGPMHNGMMGGYGHGMGGNHHMRGWNN</sequence>
<dbReference type="Gene3D" id="1.20.120.1490">
    <property type="match status" value="1"/>
</dbReference>
<feature type="signal peptide" evidence="2">
    <location>
        <begin position="1"/>
        <end position="25"/>
    </location>
</feature>
<proteinExistence type="predicted"/>
<dbReference type="Pfam" id="PF13801">
    <property type="entry name" value="Metal_resist"/>
    <property type="match status" value="1"/>
</dbReference>
<reference evidence="3" key="1">
    <citation type="journal article" date="2021" name="PeerJ">
        <title>Extensive microbial diversity within the chicken gut microbiome revealed by metagenomics and culture.</title>
        <authorList>
            <person name="Gilroy R."/>
            <person name="Ravi A."/>
            <person name="Getino M."/>
            <person name="Pursley I."/>
            <person name="Horton D.L."/>
            <person name="Alikhan N.F."/>
            <person name="Baker D."/>
            <person name="Gharbi K."/>
            <person name="Hall N."/>
            <person name="Watson M."/>
            <person name="Adriaenssens E.M."/>
            <person name="Foster-Nyarko E."/>
            <person name="Jarju S."/>
            <person name="Secka A."/>
            <person name="Antonio M."/>
            <person name="Oren A."/>
            <person name="Chaudhuri R.R."/>
            <person name="La Ragione R."/>
            <person name="Hildebrand F."/>
            <person name="Pallen M.J."/>
        </authorList>
    </citation>
    <scope>NUCLEOTIDE SEQUENCE</scope>
    <source>
        <strain evidence="3">CHK186-16707</strain>
    </source>
</reference>
<name>A0A9D2HDC8_9BACT</name>
<accession>A0A9D2HDC8</accession>
<dbReference type="AlphaFoldDB" id="A0A9D2HDC8"/>
<evidence type="ECO:0000256" key="1">
    <source>
        <dbReference type="SAM" id="Coils"/>
    </source>
</evidence>
<evidence type="ECO:0000313" key="4">
    <source>
        <dbReference type="Proteomes" id="UP000824225"/>
    </source>
</evidence>
<feature type="chain" id="PRO_5039192389" evidence="2">
    <location>
        <begin position="26"/>
        <end position="172"/>
    </location>
</feature>
<dbReference type="Proteomes" id="UP000824225">
    <property type="component" value="Unassembled WGS sequence"/>
</dbReference>